<proteinExistence type="predicted"/>
<feature type="domain" description="Uroporphyrinogen decarboxylase (URO-D)" evidence="1">
    <location>
        <begin position="49"/>
        <end position="255"/>
    </location>
</feature>
<sequence>MKIRNYICNYKDGKTNDPLEDKIDVSTIFSDVNSYKKAAEYLSKNNPFVFFPITNTLEAELQGALINENSLIRVKNPIITDVEELFSLKEFDYTVPHYKIMTECFDSEYDKPLAYEMTGFYTFLSFIIPAEKIFRAFRKNPETEKALADLFLKNYFSFIKALNCFNIRLISLADPAASVDIIGPAALERTINNFYAPLLDYILCNTKFSIYLCPKLSLAMEDLGFLKGQTIETGKKNVQDAIKDLAAEKKIFGNICINLKTEINRIKLFEFIKGETDE</sequence>
<dbReference type="Proteomes" id="UP001058682">
    <property type="component" value="Chromosome"/>
</dbReference>
<dbReference type="Pfam" id="PF01208">
    <property type="entry name" value="URO-D"/>
    <property type="match status" value="1"/>
</dbReference>
<name>A0AAE9MT44_9SPIR</name>
<reference evidence="2" key="1">
    <citation type="submission" date="2019-04" db="EMBL/GenBank/DDBJ databases">
        <title>Whole genome sequencing of oral phylogroup 2 treponemes.</title>
        <authorList>
            <person name="Chan Y."/>
            <person name="Zeng H.H."/>
            <person name="Yu X.L."/>
            <person name="Leung W.K."/>
            <person name="Watt R.M."/>
        </authorList>
    </citation>
    <scope>NUCLEOTIDE SEQUENCE</scope>
    <source>
        <strain evidence="2">OMZ 835</strain>
    </source>
</reference>
<dbReference type="GO" id="GO:0006779">
    <property type="term" value="P:porphyrin-containing compound biosynthetic process"/>
    <property type="evidence" value="ECO:0007669"/>
    <property type="project" value="InterPro"/>
</dbReference>
<dbReference type="EMBL" id="CP038804">
    <property type="protein sequence ID" value="UTY34510.1"/>
    <property type="molecule type" value="Genomic_DNA"/>
</dbReference>
<gene>
    <name evidence="2" type="ORF">E4N74_11225</name>
</gene>
<dbReference type="Gene3D" id="3.20.20.210">
    <property type="match status" value="1"/>
</dbReference>
<dbReference type="SUPFAM" id="SSF51726">
    <property type="entry name" value="UROD/MetE-like"/>
    <property type="match status" value="1"/>
</dbReference>
<dbReference type="GO" id="GO:0004853">
    <property type="term" value="F:uroporphyrinogen decarboxylase activity"/>
    <property type="evidence" value="ECO:0007669"/>
    <property type="project" value="InterPro"/>
</dbReference>
<accession>A0AAE9MT44</accession>
<protein>
    <recommendedName>
        <fullName evidence="1">Uroporphyrinogen decarboxylase (URO-D) domain-containing protein</fullName>
    </recommendedName>
</protein>
<evidence type="ECO:0000313" key="3">
    <source>
        <dbReference type="Proteomes" id="UP001058682"/>
    </source>
</evidence>
<evidence type="ECO:0000259" key="1">
    <source>
        <dbReference type="Pfam" id="PF01208"/>
    </source>
</evidence>
<dbReference type="InterPro" id="IPR038071">
    <property type="entry name" value="UROD/MetE-like_sf"/>
</dbReference>
<evidence type="ECO:0000313" key="2">
    <source>
        <dbReference type="EMBL" id="UTY34510.1"/>
    </source>
</evidence>
<dbReference type="AlphaFoldDB" id="A0AAE9MT44"/>
<dbReference type="RefSeq" id="WP_255817700.1">
    <property type="nucleotide sequence ID" value="NZ_CP038804.1"/>
</dbReference>
<dbReference type="InterPro" id="IPR000257">
    <property type="entry name" value="Uroporphyrinogen_deCOase"/>
</dbReference>
<organism evidence="2 3">
    <name type="scientific">Treponema putidum</name>
    <dbReference type="NCBI Taxonomy" id="221027"/>
    <lineage>
        <taxon>Bacteria</taxon>
        <taxon>Pseudomonadati</taxon>
        <taxon>Spirochaetota</taxon>
        <taxon>Spirochaetia</taxon>
        <taxon>Spirochaetales</taxon>
        <taxon>Treponemataceae</taxon>
        <taxon>Treponema</taxon>
    </lineage>
</organism>